<evidence type="ECO:0000256" key="1">
    <source>
        <dbReference type="SAM" id="MobiDB-lite"/>
    </source>
</evidence>
<feature type="chain" id="PRO_5018216125" evidence="2">
    <location>
        <begin position="36"/>
        <end position="184"/>
    </location>
</feature>
<feature type="region of interest" description="Disordered" evidence="1">
    <location>
        <begin position="162"/>
        <end position="184"/>
    </location>
</feature>
<feature type="domain" description="YncI copper-binding" evidence="3">
    <location>
        <begin position="36"/>
        <end position="181"/>
    </location>
</feature>
<protein>
    <submittedName>
        <fullName evidence="4">Uncharacterized protein YcnI</fullName>
    </submittedName>
</protein>
<gene>
    <name evidence="4" type="ORF">EDC65_0584</name>
</gene>
<organism evidence="4 5">
    <name type="scientific">Stella humosa</name>
    <dbReference type="NCBI Taxonomy" id="94"/>
    <lineage>
        <taxon>Bacteria</taxon>
        <taxon>Pseudomonadati</taxon>
        <taxon>Pseudomonadota</taxon>
        <taxon>Alphaproteobacteria</taxon>
        <taxon>Rhodospirillales</taxon>
        <taxon>Stellaceae</taxon>
        <taxon>Stella</taxon>
    </lineage>
</organism>
<keyword evidence="5" id="KW-1185">Reference proteome</keyword>
<dbReference type="Pfam" id="PF07987">
    <property type="entry name" value="DUF1775"/>
    <property type="match status" value="1"/>
</dbReference>
<dbReference type="Proteomes" id="UP000278222">
    <property type="component" value="Unassembled WGS sequence"/>
</dbReference>
<dbReference type="OrthoDB" id="9796962at2"/>
<reference evidence="4 5" key="1">
    <citation type="submission" date="2018-11" db="EMBL/GenBank/DDBJ databases">
        <title>Genomic Encyclopedia of Type Strains, Phase IV (KMG-IV): sequencing the most valuable type-strain genomes for metagenomic binning, comparative biology and taxonomic classification.</title>
        <authorList>
            <person name="Goeker M."/>
        </authorList>
    </citation>
    <scope>NUCLEOTIDE SEQUENCE [LARGE SCALE GENOMIC DNA]</scope>
    <source>
        <strain evidence="4 5">DSM 5900</strain>
    </source>
</reference>
<dbReference type="RefSeq" id="WP_123688170.1">
    <property type="nucleotide sequence ID" value="NZ_AP019700.1"/>
</dbReference>
<dbReference type="Gene3D" id="2.60.40.2230">
    <property type="entry name" value="Uncharacterised protein YcnI-like PF07987, DUF1775"/>
    <property type="match status" value="1"/>
</dbReference>
<accession>A0A3N1ME56</accession>
<proteinExistence type="predicted"/>
<evidence type="ECO:0000259" key="3">
    <source>
        <dbReference type="Pfam" id="PF07987"/>
    </source>
</evidence>
<dbReference type="EMBL" id="RJKX01000011">
    <property type="protein sequence ID" value="ROQ01405.1"/>
    <property type="molecule type" value="Genomic_DNA"/>
</dbReference>
<dbReference type="AlphaFoldDB" id="A0A3N1ME56"/>
<keyword evidence="2" id="KW-0732">Signal</keyword>
<evidence type="ECO:0000313" key="5">
    <source>
        <dbReference type="Proteomes" id="UP000278222"/>
    </source>
</evidence>
<dbReference type="InterPro" id="IPR038507">
    <property type="entry name" value="YcnI-like_sf"/>
</dbReference>
<feature type="signal peptide" evidence="2">
    <location>
        <begin position="1"/>
        <end position="35"/>
    </location>
</feature>
<comment type="caution">
    <text evidence="4">The sequence shown here is derived from an EMBL/GenBank/DDBJ whole genome shotgun (WGS) entry which is preliminary data.</text>
</comment>
<dbReference type="CDD" id="cd08545">
    <property type="entry name" value="YcnI_like"/>
    <property type="match status" value="1"/>
</dbReference>
<evidence type="ECO:0000313" key="4">
    <source>
        <dbReference type="EMBL" id="ROQ01405.1"/>
    </source>
</evidence>
<evidence type="ECO:0000256" key="2">
    <source>
        <dbReference type="SAM" id="SignalP"/>
    </source>
</evidence>
<dbReference type="InterPro" id="IPR012533">
    <property type="entry name" value="YcnI-copper_dom"/>
</dbReference>
<name>A0A3N1ME56_9PROT</name>
<sequence>MSTQIISRPHARRAAPVLGAILVLAALATAPQARAHAVLDTATATAGSYHKLVVRIGHGCKGSPTVEVSVGLPDGVGGGKPQPKAGWQVATTKEKLAEPFRDGHGVLVTDRVAHVTWTGGPLDDAHFDEFAISVRLPNRPGETLRFPVVQRCQTGEHRWVEMPAPGQRPGELKEPAPGLMLLPR</sequence>